<protein>
    <recommendedName>
        <fullName evidence="1">Flagella basal body P-ring formation protein FlgA</fullName>
    </recommendedName>
</protein>
<reference evidence="3" key="1">
    <citation type="journal article" date="2023" name="Int. J. Syst. Evol. Microbiol.">
        <title>Mesoterricola silvestris gen. nov., sp. nov., Mesoterricola sediminis sp. nov., Geothrix oryzae sp. nov., Geothrix edaphica sp. nov., Geothrix rubra sp. nov., and Geothrix limicola sp. nov., six novel members of Acidobacteriota isolated from soils.</title>
        <authorList>
            <person name="Itoh H."/>
            <person name="Sugisawa Y."/>
            <person name="Mise K."/>
            <person name="Xu Z."/>
            <person name="Kuniyasu M."/>
            <person name="Ushijima N."/>
            <person name="Kawano K."/>
            <person name="Kobayashi E."/>
            <person name="Shiratori Y."/>
            <person name="Masuda Y."/>
            <person name="Senoo K."/>
        </authorList>
    </citation>
    <scope>NUCLEOTIDE SEQUENCE</scope>
    <source>
        <strain evidence="3">W786</strain>
    </source>
</reference>
<dbReference type="PANTHER" id="PTHR36307">
    <property type="entry name" value="FLAGELLA BASAL BODY P-RING FORMATION PROTEIN FLGA"/>
    <property type="match status" value="1"/>
</dbReference>
<dbReference type="NCBIfam" id="TIGR03170">
    <property type="entry name" value="flgA_cterm"/>
    <property type="match status" value="1"/>
</dbReference>
<comment type="similarity">
    <text evidence="1">Belongs to the FlgA family.</text>
</comment>
<keyword evidence="4" id="KW-1185">Reference proteome</keyword>
<dbReference type="RefSeq" id="WP_243335668.1">
    <property type="nucleotide sequence ID" value="NZ_AP027081.1"/>
</dbReference>
<feature type="domain" description="Flagella basal body P-ring formation protein FlgA SAF" evidence="2">
    <location>
        <begin position="138"/>
        <end position="226"/>
    </location>
</feature>
<proteinExistence type="inferred from homology"/>
<comment type="function">
    <text evidence="1">Involved in the assembly process of the P-ring formation. It may associate with FlgF on the rod constituting a structure essential for the P-ring assembly or may act as a modulator protein for the P-ring assembly.</text>
</comment>
<dbReference type="AlphaFoldDB" id="A0AA48GXE2"/>
<evidence type="ECO:0000256" key="1">
    <source>
        <dbReference type="RuleBase" id="RU362063"/>
    </source>
</evidence>
<dbReference type="Pfam" id="PF13144">
    <property type="entry name" value="ChapFlgA"/>
    <property type="match status" value="1"/>
</dbReference>
<dbReference type="EMBL" id="AP027081">
    <property type="protein sequence ID" value="BDU77395.1"/>
    <property type="molecule type" value="Genomic_DNA"/>
</dbReference>
<dbReference type="Gene3D" id="2.30.30.760">
    <property type="match status" value="1"/>
</dbReference>
<dbReference type="GO" id="GO:0044780">
    <property type="term" value="P:bacterial-type flagellum assembly"/>
    <property type="evidence" value="ECO:0007669"/>
    <property type="project" value="InterPro"/>
</dbReference>
<keyword evidence="1" id="KW-1005">Bacterial flagellum biogenesis</keyword>
<dbReference type="InterPro" id="IPR017585">
    <property type="entry name" value="SAF_FlgA"/>
</dbReference>
<dbReference type="KEGG" id="msea:METESE_23530"/>
<evidence type="ECO:0000313" key="3">
    <source>
        <dbReference type="EMBL" id="BDU77395.1"/>
    </source>
</evidence>
<dbReference type="GO" id="GO:0042597">
    <property type="term" value="C:periplasmic space"/>
    <property type="evidence" value="ECO:0007669"/>
    <property type="project" value="UniProtKB-SubCell"/>
</dbReference>
<comment type="subcellular location">
    <subcellularLocation>
        <location evidence="1">Periplasm</location>
    </subcellularLocation>
</comment>
<organism evidence="3 4">
    <name type="scientific">Mesoterricola sediminis</name>
    <dbReference type="NCBI Taxonomy" id="2927980"/>
    <lineage>
        <taxon>Bacteria</taxon>
        <taxon>Pseudomonadati</taxon>
        <taxon>Acidobacteriota</taxon>
        <taxon>Holophagae</taxon>
        <taxon>Holophagales</taxon>
        <taxon>Holophagaceae</taxon>
        <taxon>Mesoterricola</taxon>
    </lineage>
</organism>
<dbReference type="Proteomes" id="UP001228113">
    <property type="component" value="Chromosome"/>
</dbReference>
<name>A0AA48GXE2_9BACT</name>
<keyword evidence="1" id="KW-0574">Periplasm</keyword>
<evidence type="ECO:0000313" key="4">
    <source>
        <dbReference type="Proteomes" id="UP001228113"/>
    </source>
</evidence>
<gene>
    <name evidence="3" type="ORF">METESE_23530</name>
</gene>
<evidence type="ECO:0000259" key="2">
    <source>
        <dbReference type="Pfam" id="PF13144"/>
    </source>
</evidence>
<accession>A0AA48GXE2</accession>
<dbReference type="InterPro" id="IPR039246">
    <property type="entry name" value="Flagellar_FlgA"/>
</dbReference>
<dbReference type="PANTHER" id="PTHR36307:SF1">
    <property type="entry name" value="FLAGELLA BASAL BODY P-RING FORMATION PROTEIN FLGA"/>
    <property type="match status" value="1"/>
</dbReference>
<sequence>MKAAVLLLCCALLRGGEAVVLPPGDRLQAQALAYVQEQAAGRDGSYTFKVVHMPVLPRPAKGDLAFEPAHLSRNDLTGRFYVSFNALADGRNLGMVRVDLEGRWAGKLLKFRAAQPRKTPLEAALLEPVDFEGVPPAGALREVPPGHRLRGPVTEGHLLVRTDVEAIPLVNAGDPVRLELVDGDLTISVDAVAKSSGAAGDRIRLEMPTNRKLVQAVVTGPGAARVRVGGSK</sequence>